<dbReference type="Proteomes" id="UP001642406">
    <property type="component" value="Unassembled WGS sequence"/>
</dbReference>
<evidence type="ECO:0000313" key="3">
    <source>
        <dbReference type="Proteomes" id="UP001642406"/>
    </source>
</evidence>
<protein>
    <submittedName>
        <fullName evidence="2">Uncharacterized protein</fullName>
    </submittedName>
</protein>
<feature type="compositionally biased region" description="Acidic residues" evidence="1">
    <location>
        <begin position="90"/>
        <end position="99"/>
    </location>
</feature>
<keyword evidence="3" id="KW-1185">Reference proteome</keyword>
<feature type="region of interest" description="Disordered" evidence="1">
    <location>
        <begin position="64"/>
        <end position="108"/>
    </location>
</feature>
<gene>
    <name evidence="2" type="ORF">SBRCBS47491_008584</name>
</gene>
<comment type="caution">
    <text evidence="2">The sequence shown here is derived from an EMBL/GenBank/DDBJ whole genome shotgun (WGS) entry which is preliminary data.</text>
</comment>
<evidence type="ECO:0000313" key="2">
    <source>
        <dbReference type="EMBL" id="CAK7233367.1"/>
    </source>
</evidence>
<name>A0ABP0CMN2_9PEZI</name>
<proteinExistence type="predicted"/>
<dbReference type="EMBL" id="CAWUHC010000114">
    <property type="protein sequence ID" value="CAK7233367.1"/>
    <property type="molecule type" value="Genomic_DNA"/>
</dbReference>
<organism evidence="2 3">
    <name type="scientific">Sporothrix bragantina</name>
    <dbReference type="NCBI Taxonomy" id="671064"/>
    <lineage>
        <taxon>Eukaryota</taxon>
        <taxon>Fungi</taxon>
        <taxon>Dikarya</taxon>
        <taxon>Ascomycota</taxon>
        <taxon>Pezizomycotina</taxon>
        <taxon>Sordariomycetes</taxon>
        <taxon>Sordariomycetidae</taxon>
        <taxon>Ophiostomatales</taxon>
        <taxon>Ophiostomataceae</taxon>
        <taxon>Sporothrix</taxon>
    </lineage>
</organism>
<sequence length="108" mass="11560">MGVQEYTDLGLFVGAGLTQFRMTLVMHGRLENQTPGQLTMCVRVYDGVLYSARMALMEDALGTSNDASIDPLDESVRDASDEAAQVSDEVVSDAADEVVPDVSSDPSN</sequence>
<accession>A0ABP0CMN2</accession>
<evidence type="ECO:0000256" key="1">
    <source>
        <dbReference type="SAM" id="MobiDB-lite"/>
    </source>
</evidence>
<reference evidence="2 3" key="1">
    <citation type="submission" date="2024-01" db="EMBL/GenBank/DDBJ databases">
        <authorList>
            <person name="Allen C."/>
            <person name="Tagirdzhanova G."/>
        </authorList>
    </citation>
    <scope>NUCLEOTIDE SEQUENCE [LARGE SCALE GENOMIC DNA]</scope>
</reference>